<protein>
    <submittedName>
        <fullName evidence="1">Uncharacterized protein</fullName>
    </submittedName>
</protein>
<sequence>MNGYGGSLSKERSKDPEADGIDRYIRLEHIDPDDLKIRRWGLVCEGFTYCTTSPPR</sequence>
<evidence type="ECO:0000313" key="2">
    <source>
        <dbReference type="Proteomes" id="UP000003835"/>
    </source>
</evidence>
<gene>
    <name evidence="1" type="ORF">MC7420_7423</name>
</gene>
<organism evidence="1 2">
    <name type="scientific">Coleofasciculus chthonoplastes PCC 7420</name>
    <dbReference type="NCBI Taxonomy" id="118168"/>
    <lineage>
        <taxon>Bacteria</taxon>
        <taxon>Bacillati</taxon>
        <taxon>Cyanobacteriota</taxon>
        <taxon>Cyanophyceae</taxon>
        <taxon>Coleofasciculales</taxon>
        <taxon>Coleofasciculaceae</taxon>
        <taxon>Coleofasciculus</taxon>
    </lineage>
</organism>
<evidence type="ECO:0000313" key="1">
    <source>
        <dbReference type="EMBL" id="EDX78770.1"/>
    </source>
</evidence>
<name>B4VGV0_9CYAN</name>
<dbReference type="STRING" id="118168.MC7420_7423"/>
<dbReference type="HOGENOM" id="CLU_3006378_0_0_3"/>
<dbReference type="AlphaFoldDB" id="B4VGV0"/>
<accession>B4VGV0</accession>
<proteinExistence type="predicted"/>
<dbReference type="OrthoDB" id="9815652at2"/>
<keyword evidence="2" id="KW-1185">Reference proteome</keyword>
<reference evidence="1 2" key="1">
    <citation type="submission" date="2008-07" db="EMBL/GenBank/DDBJ databases">
        <authorList>
            <person name="Tandeau de Marsac N."/>
            <person name="Ferriera S."/>
            <person name="Johnson J."/>
            <person name="Kravitz S."/>
            <person name="Beeson K."/>
            <person name="Sutton G."/>
            <person name="Rogers Y.-H."/>
            <person name="Friedman R."/>
            <person name="Frazier M."/>
            <person name="Venter J.C."/>
        </authorList>
    </citation>
    <scope>NUCLEOTIDE SEQUENCE [LARGE SCALE GENOMIC DNA]</scope>
    <source>
        <strain evidence="1 2">PCC 7420</strain>
    </source>
</reference>
<dbReference type="EMBL" id="DS989841">
    <property type="protein sequence ID" value="EDX78770.1"/>
    <property type="molecule type" value="Genomic_DNA"/>
</dbReference>
<dbReference type="Proteomes" id="UP000003835">
    <property type="component" value="Unassembled WGS sequence"/>
</dbReference>